<gene>
    <name evidence="7" type="ORF">M0R45_005577</name>
</gene>
<feature type="transmembrane region" description="Helical" evidence="6">
    <location>
        <begin position="125"/>
        <end position="144"/>
    </location>
</feature>
<keyword evidence="3 6" id="KW-0812">Transmembrane</keyword>
<keyword evidence="4 6" id="KW-1133">Transmembrane helix</keyword>
<evidence type="ECO:0000256" key="1">
    <source>
        <dbReference type="ARBA" id="ARBA00004141"/>
    </source>
</evidence>
<evidence type="ECO:0000313" key="7">
    <source>
        <dbReference type="EMBL" id="KAK9950072.1"/>
    </source>
</evidence>
<feature type="transmembrane region" description="Helical" evidence="6">
    <location>
        <begin position="164"/>
        <end position="183"/>
    </location>
</feature>
<name>A0AAW1YN12_RUBAR</name>
<reference evidence="7 8" key="1">
    <citation type="journal article" date="2023" name="G3 (Bethesda)">
        <title>A chromosome-length genome assembly and annotation of blackberry (Rubus argutus, cv. 'Hillquist').</title>
        <authorList>
            <person name="Bruna T."/>
            <person name="Aryal R."/>
            <person name="Dudchenko O."/>
            <person name="Sargent D.J."/>
            <person name="Mead D."/>
            <person name="Buti M."/>
            <person name="Cavallini A."/>
            <person name="Hytonen T."/>
            <person name="Andres J."/>
            <person name="Pham M."/>
            <person name="Weisz D."/>
            <person name="Mascagni F."/>
            <person name="Usai G."/>
            <person name="Natali L."/>
            <person name="Bassil N."/>
            <person name="Fernandez G.E."/>
            <person name="Lomsadze A."/>
            <person name="Armour M."/>
            <person name="Olukolu B."/>
            <person name="Poorten T."/>
            <person name="Britton C."/>
            <person name="Davik J."/>
            <person name="Ashrafi H."/>
            <person name="Aiden E.L."/>
            <person name="Borodovsky M."/>
            <person name="Worthington M."/>
        </authorList>
    </citation>
    <scope>NUCLEOTIDE SEQUENCE [LARGE SCALE GENOMIC DNA]</scope>
    <source>
        <strain evidence="7">PI 553951</strain>
    </source>
</reference>
<keyword evidence="5 6" id="KW-0472">Membrane</keyword>
<keyword evidence="8" id="KW-1185">Reference proteome</keyword>
<feature type="transmembrane region" description="Helical" evidence="6">
    <location>
        <begin position="61"/>
        <end position="80"/>
    </location>
</feature>
<dbReference type="PANTHER" id="PTHR31621:SF5">
    <property type="entry name" value="PROTEIN DMP10"/>
    <property type="match status" value="1"/>
</dbReference>
<organism evidence="7 8">
    <name type="scientific">Rubus argutus</name>
    <name type="common">Southern blackberry</name>
    <dbReference type="NCBI Taxonomy" id="59490"/>
    <lineage>
        <taxon>Eukaryota</taxon>
        <taxon>Viridiplantae</taxon>
        <taxon>Streptophyta</taxon>
        <taxon>Embryophyta</taxon>
        <taxon>Tracheophyta</taxon>
        <taxon>Spermatophyta</taxon>
        <taxon>Magnoliopsida</taxon>
        <taxon>eudicotyledons</taxon>
        <taxon>Gunneridae</taxon>
        <taxon>Pentapetalae</taxon>
        <taxon>rosids</taxon>
        <taxon>fabids</taxon>
        <taxon>Rosales</taxon>
        <taxon>Rosaceae</taxon>
        <taxon>Rosoideae</taxon>
        <taxon>Rosoideae incertae sedis</taxon>
        <taxon>Rubus</taxon>
    </lineage>
</organism>
<evidence type="ECO:0000313" key="8">
    <source>
        <dbReference type="Proteomes" id="UP001457282"/>
    </source>
</evidence>
<evidence type="ECO:0000256" key="4">
    <source>
        <dbReference type="ARBA" id="ARBA00022989"/>
    </source>
</evidence>
<dbReference type="EMBL" id="JBEDUW010000001">
    <property type="protein sequence ID" value="KAK9950072.1"/>
    <property type="molecule type" value="Genomic_DNA"/>
</dbReference>
<dbReference type="Pfam" id="PF05078">
    <property type="entry name" value="DUF679"/>
    <property type="match status" value="1"/>
</dbReference>
<accession>A0AAW1YN12</accession>
<evidence type="ECO:0000256" key="5">
    <source>
        <dbReference type="ARBA" id="ARBA00023136"/>
    </source>
</evidence>
<comment type="caution">
    <text evidence="7">The sequence shown here is derived from an EMBL/GenBank/DDBJ whole genome shotgun (WGS) entry which is preliminary data.</text>
</comment>
<sequence>MSTEEPSWIKRLETLPQASIPKTIASTANLANLLPTGTVLAFNTLVPSFSNNGSCHIANKVFLLSAIIICALICFFTSFTDSFIDSTDGKFYFGIATREGMHILNSKSKEDTLRRKCLLKSYKRTTLDCFHAFLSLTLFLIHAFTNLNVKNCFFPDAGVNLAQVIINLPPVAGIFACILFTIFPTTRRGIGFTHPPCVKEAGGQASTTPTTSKGLAPKKEAVVVIESEAQALATTSTPTHSRSRSF</sequence>
<dbReference type="GO" id="GO:0005737">
    <property type="term" value="C:cytoplasm"/>
    <property type="evidence" value="ECO:0007669"/>
    <property type="project" value="UniProtKB-ARBA"/>
</dbReference>
<evidence type="ECO:0000256" key="3">
    <source>
        <dbReference type="ARBA" id="ARBA00022692"/>
    </source>
</evidence>
<dbReference type="InterPro" id="IPR007770">
    <property type="entry name" value="DMP"/>
</dbReference>
<comment type="subcellular location">
    <subcellularLocation>
        <location evidence="1">Membrane</location>
        <topology evidence="1">Multi-pass membrane protein</topology>
    </subcellularLocation>
</comment>
<evidence type="ECO:0000256" key="6">
    <source>
        <dbReference type="SAM" id="Phobius"/>
    </source>
</evidence>
<dbReference type="PANTHER" id="PTHR31621">
    <property type="entry name" value="PROTEIN DMP3"/>
    <property type="match status" value="1"/>
</dbReference>
<dbReference type="GO" id="GO:0016020">
    <property type="term" value="C:membrane"/>
    <property type="evidence" value="ECO:0007669"/>
    <property type="project" value="UniProtKB-SubCell"/>
</dbReference>
<protein>
    <submittedName>
        <fullName evidence="7">Uncharacterized protein</fullName>
    </submittedName>
</protein>
<dbReference type="AlphaFoldDB" id="A0AAW1YN12"/>
<dbReference type="GO" id="GO:0010256">
    <property type="term" value="P:endomembrane system organization"/>
    <property type="evidence" value="ECO:0007669"/>
    <property type="project" value="TreeGrafter"/>
</dbReference>
<proteinExistence type="inferred from homology"/>
<dbReference type="Proteomes" id="UP001457282">
    <property type="component" value="Unassembled WGS sequence"/>
</dbReference>
<comment type="similarity">
    <text evidence="2">Belongs to the plant DMP1 protein family.</text>
</comment>
<evidence type="ECO:0000256" key="2">
    <source>
        <dbReference type="ARBA" id="ARBA00008707"/>
    </source>
</evidence>